<reference evidence="1" key="1">
    <citation type="journal article" date="2021" name="Sci. Rep.">
        <title>Diploid genomic architecture of Nitzschia inconspicua, an elite biomass production diatom.</title>
        <authorList>
            <person name="Oliver A."/>
            <person name="Podell S."/>
            <person name="Pinowska A."/>
            <person name="Traller J.C."/>
            <person name="Smith S.R."/>
            <person name="McClure R."/>
            <person name="Beliaev A."/>
            <person name="Bohutskyi P."/>
            <person name="Hill E.A."/>
            <person name="Rabines A."/>
            <person name="Zheng H."/>
            <person name="Allen L.Z."/>
            <person name="Kuo A."/>
            <person name="Grigoriev I.V."/>
            <person name="Allen A.E."/>
            <person name="Hazlebeck D."/>
            <person name="Allen E.E."/>
        </authorList>
    </citation>
    <scope>NUCLEOTIDE SEQUENCE</scope>
    <source>
        <strain evidence="1">Hildebrandi</strain>
    </source>
</reference>
<dbReference type="OrthoDB" id="55940at2759"/>
<organism evidence="1 2">
    <name type="scientific">Nitzschia inconspicua</name>
    <dbReference type="NCBI Taxonomy" id="303405"/>
    <lineage>
        <taxon>Eukaryota</taxon>
        <taxon>Sar</taxon>
        <taxon>Stramenopiles</taxon>
        <taxon>Ochrophyta</taxon>
        <taxon>Bacillariophyta</taxon>
        <taxon>Bacillariophyceae</taxon>
        <taxon>Bacillariophycidae</taxon>
        <taxon>Bacillariales</taxon>
        <taxon>Bacillariaceae</taxon>
        <taxon>Nitzschia</taxon>
    </lineage>
</organism>
<evidence type="ECO:0000313" key="1">
    <source>
        <dbReference type="EMBL" id="KAG7367606.1"/>
    </source>
</evidence>
<reference evidence="1" key="2">
    <citation type="submission" date="2021-04" db="EMBL/GenBank/DDBJ databases">
        <authorList>
            <person name="Podell S."/>
        </authorList>
    </citation>
    <scope>NUCLEOTIDE SEQUENCE</scope>
    <source>
        <strain evidence="1">Hildebrandi</strain>
    </source>
</reference>
<proteinExistence type="predicted"/>
<protein>
    <submittedName>
        <fullName evidence="1">Uncharacterized protein</fullName>
    </submittedName>
</protein>
<evidence type="ECO:0000313" key="2">
    <source>
        <dbReference type="Proteomes" id="UP000693970"/>
    </source>
</evidence>
<sequence>MRRGDRMRLICCFQDDDIVAAYKKTQDIVRRTPKRKPPDFYDLAIAKFNDTTWVPRSEVLPNLHEDFREAHTYPKRPEYDLDKSRLESTIASQKLSLINIVLRYEFTGRGFVPISEENPLVNFGYVDLEKAMREGGDDRKDYLGDNPTDILYWWHVLDELELLGMLCTMFRRGVGCNSSTPCIPISKLIKRAKRKCQGSDATHQAVSKSTSSLELSTMMRRKDFLMKARYGPGSANKSYLDRQLKDFDEDIENAKKRQKNG</sequence>
<dbReference type="EMBL" id="JAGRRH010000007">
    <property type="protein sequence ID" value="KAG7367606.1"/>
    <property type="molecule type" value="Genomic_DNA"/>
</dbReference>
<comment type="caution">
    <text evidence="1">The sequence shown here is derived from an EMBL/GenBank/DDBJ whole genome shotgun (WGS) entry which is preliminary data.</text>
</comment>
<accession>A0A9K3LVR8</accession>
<name>A0A9K3LVR8_9STRA</name>
<dbReference type="Proteomes" id="UP000693970">
    <property type="component" value="Unassembled WGS sequence"/>
</dbReference>
<dbReference type="AlphaFoldDB" id="A0A9K3LVR8"/>
<keyword evidence="2" id="KW-1185">Reference proteome</keyword>
<gene>
    <name evidence="1" type="ORF">IV203_030277</name>
</gene>